<dbReference type="EMBL" id="ML739060">
    <property type="protein sequence ID" value="KAE8355053.1"/>
    <property type="molecule type" value="Genomic_DNA"/>
</dbReference>
<feature type="region of interest" description="Disordered" evidence="1">
    <location>
        <begin position="47"/>
        <end position="78"/>
    </location>
</feature>
<keyword evidence="2" id="KW-0472">Membrane</keyword>
<proteinExistence type="predicted"/>
<keyword evidence="4" id="KW-1185">Reference proteome</keyword>
<evidence type="ECO:0000313" key="3">
    <source>
        <dbReference type="EMBL" id="KAE8355053.1"/>
    </source>
</evidence>
<accession>A0A5N6ZD01</accession>
<gene>
    <name evidence="3" type="ORF">BDV28DRAFT_129819</name>
</gene>
<reference evidence="4" key="1">
    <citation type="submission" date="2019-04" db="EMBL/GenBank/DDBJ databases">
        <title>Friends and foes A comparative genomics studyof 23 Aspergillus species from section Flavi.</title>
        <authorList>
            <consortium name="DOE Joint Genome Institute"/>
            <person name="Kjaerbolling I."/>
            <person name="Vesth T."/>
            <person name="Frisvad J.C."/>
            <person name="Nybo J.L."/>
            <person name="Theobald S."/>
            <person name="Kildgaard S."/>
            <person name="Isbrandt T."/>
            <person name="Kuo A."/>
            <person name="Sato A."/>
            <person name="Lyhne E.K."/>
            <person name="Kogle M.E."/>
            <person name="Wiebenga A."/>
            <person name="Kun R.S."/>
            <person name="Lubbers R.J."/>
            <person name="Makela M.R."/>
            <person name="Barry K."/>
            <person name="Chovatia M."/>
            <person name="Clum A."/>
            <person name="Daum C."/>
            <person name="Haridas S."/>
            <person name="He G."/>
            <person name="LaButti K."/>
            <person name="Lipzen A."/>
            <person name="Mondo S."/>
            <person name="Riley R."/>
            <person name="Salamov A."/>
            <person name="Simmons B.A."/>
            <person name="Magnuson J.K."/>
            <person name="Henrissat B."/>
            <person name="Mortensen U.H."/>
            <person name="Larsen T.O."/>
            <person name="Devries R.P."/>
            <person name="Grigoriev I.V."/>
            <person name="Machida M."/>
            <person name="Baker S.E."/>
            <person name="Andersen M.R."/>
        </authorList>
    </citation>
    <scope>NUCLEOTIDE SEQUENCE [LARGE SCALE GENOMIC DNA]</scope>
    <source>
        <strain evidence="4">CBS 553.77</strain>
    </source>
</reference>
<protein>
    <submittedName>
        <fullName evidence="3">Uncharacterized protein</fullName>
    </submittedName>
</protein>
<keyword evidence="2" id="KW-0812">Transmembrane</keyword>
<evidence type="ECO:0000256" key="1">
    <source>
        <dbReference type="SAM" id="MobiDB-lite"/>
    </source>
</evidence>
<dbReference type="Proteomes" id="UP000327118">
    <property type="component" value="Unassembled WGS sequence"/>
</dbReference>
<keyword evidence="2" id="KW-1133">Transmembrane helix</keyword>
<name>A0A5N6ZD01_9EURO</name>
<sequence>MDHENVNSPMKEIQALSFWISFIVACILCILALVQRIRHRQLSRYAPPERRMDPQPFSFSPKEKRGGEQPADVVGHGRPYYREDATSYGVAGLPSACDVLLPLSHSTQLPSSGYLAAVLGRERSIRATKSYQLAQPPCVVAPSKPGRSWRDSQSSTAGTDAGLSGRFSPPEGSGSSVSSIEPADPSSGSQVVDLQEFSSMSASDGTQLVQKRNQVVQDFYDVDDGGVRMYRRTMVEYS</sequence>
<evidence type="ECO:0000313" key="4">
    <source>
        <dbReference type="Proteomes" id="UP000327118"/>
    </source>
</evidence>
<feature type="region of interest" description="Disordered" evidence="1">
    <location>
        <begin position="137"/>
        <end position="191"/>
    </location>
</feature>
<feature type="compositionally biased region" description="Low complexity" evidence="1">
    <location>
        <begin position="168"/>
        <end position="182"/>
    </location>
</feature>
<dbReference type="AlphaFoldDB" id="A0A5N6ZD01"/>
<organism evidence="3 4">
    <name type="scientific">Aspergillus coremiiformis</name>
    <dbReference type="NCBI Taxonomy" id="138285"/>
    <lineage>
        <taxon>Eukaryota</taxon>
        <taxon>Fungi</taxon>
        <taxon>Dikarya</taxon>
        <taxon>Ascomycota</taxon>
        <taxon>Pezizomycotina</taxon>
        <taxon>Eurotiomycetes</taxon>
        <taxon>Eurotiomycetidae</taxon>
        <taxon>Eurotiales</taxon>
        <taxon>Aspergillaceae</taxon>
        <taxon>Aspergillus</taxon>
        <taxon>Aspergillus subgen. Circumdati</taxon>
    </lineage>
</organism>
<evidence type="ECO:0000256" key="2">
    <source>
        <dbReference type="SAM" id="Phobius"/>
    </source>
</evidence>
<feature type="transmembrane region" description="Helical" evidence="2">
    <location>
        <begin position="16"/>
        <end position="34"/>
    </location>
</feature>
<dbReference type="OrthoDB" id="4526693at2759"/>